<dbReference type="EMBL" id="KI669583">
    <property type="protein sequence ID" value="ETN10084.1"/>
    <property type="molecule type" value="Genomic_DNA"/>
</dbReference>
<evidence type="ECO:0000313" key="2">
    <source>
        <dbReference type="Proteomes" id="UP000018817"/>
    </source>
</evidence>
<dbReference type="OMA" id="FEARFLY"/>
<accession>W2QC02</accession>
<dbReference type="AlphaFoldDB" id="W2QC02"/>
<dbReference type="GeneID" id="20180399"/>
<name>W2QC02_PHYN3</name>
<reference evidence="2" key="1">
    <citation type="submission" date="2011-12" db="EMBL/GenBank/DDBJ databases">
        <authorList>
            <consortium name="The Broad Institute Genome Sequencing Platform"/>
            <person name="Russ C."/>
            <person name="Tyler B."/>
            <person name="Panabieres F."/>
            <person name="Shan W."/>
            <person name="Tripathy S."/>
            <person name="Grunwald N."/>
            <person name="Machado M."/>
            <person name="Young S.K."/>
            <person name="Zeng Q."/>
            <person name="Gargeya S."/>
            <person name="Fitzgerald M."/>
            <person name="Haas B."/>
            <person name="Abouelleil A."/>
            <person name="Alvarado L."/>
            <person name="Arachchi H.M."/>
            <person name="Berlin A."/>
            <person name="Chapman S.B."/>
            <person name="Gearin G."/>
            <person name="Goldberg J."/>
            <person name="Griggs A."/>
            <person name="Gujja S."/>
            <person name="Hansen M."/>
            <person name="Heiman D."/>
            <person name="Howarth C."/>
            <person name="Larimer J."/>
            <person name="Lui A."/>
            <person name="MacDonald P.J.P."/>
            <person name="McCowen C."/>
            <person name="Montmayeur A."/>
            <person name="Murphy C."/>
            <person name="Neiman D."/>
            <person name="Pearson M."/>
            <person name="Priest M."/>
            <person name="Roberts A."/>
            <person name="Saif S."/>
            <person name="Shea T."/>
            <person name="Sisk P."/>
            <person name="Stolte C."/>
            <person name="Sykes S."/>
            <person name="Wortman J."/>
            <person name="Nusbaum C."/>
            <person name="Birren B."/>
        </authorList>
    </citation>
    <scope>NUCLEOTIDE SEQUENCE [LARGE SCALE GENOMIC DNA]</scope>
    <source>
        <strain evidence="2">INRA-310</strain>
    </source>
</reference>
<dbReference type="Proteomes" id="UP000018817">
    <property type="component" value="Unassembled WGS sequence"/>
</dbReference>
<gene>
    <name evidence="1" type="ORF">PPTG_10815</name>
</gene>
<proteinExistence type="predicted"/>
<evidence type="ECO:0000313" key="1">
    <source>
        <dbReference type="EMBL" id="ETN10084.1"/>
    </source>
</evidence>
<protein>
    <submittedName>
        <fullName evidence="1">Uncharacterized protein</fullName>
    </submittedName>
</protein>
<reference evidence="1 2" key="2">
    <citation type="submission" date="2013-11" db="EMBL/GenBank/DDBJ databases">
        <title>The Genome Sequence of Phytophthora parasitica INRA-310.</title>
        <authorList>
            <consortium name="The Broad Institute Genomics Platform"/>
            <person name="Russ C."/>
            <person name="Tyler B."/>
            <person name="Panabieres F."/>
            <person name="Shan W."/>
            <person name="Tripathy S."/>
            <person name="Grunwald N."/>
            <person name="Machado M."/>
            <person name="Johnson C.S."/>
            <person name="Arredondo F."/>
            <person name="Hong C."/>
            <person name="Coffey M."/>
            <person name="Young S.K."/>
            <person name="Zeng Q."/>
            <person name="Gargeya S."/>
            <person name="Fitzgerald M."/>
            <person name="Abouelleil A."/>
            <person name="Alvarado L."/>
            <person name="Chapman S.B."/>
            <person name="Gainer-Dewar J."/>
            <person name="Goldberg J."/>
            <person name="Griggs A."/>
            <person name="Gujja S."/>
            <person name="Hansen M."/>
            <person name="Howarth C."/>
            <person name="Imamovic A."/>
            <person name="Ireland A."/>
            <person name="Larimer J."/>
            <person name="McCowan C."/>
            <person name="Murphy C."/>
            <person name="Pearson M."/>
            <person name="Poon T.W."/>
            <person name="Priest M."/>
            <person name="Roberts A."/>
            <person name="Saif S."/>
            <person name="Shea T."/>
            <person name="Sykes S."/>
            <person name="Wortman J."/>
            <person name="Nusbaum C."/>
            <person name="Birren B."/>
        </authorList>
    </citation>
    <scope>NUCLEOTIDE SEQUENCE [LARGE SCALE GENOMIC DNA]</scope>
    <source>
        <strain evidence="1 2">INRA-310</strain>
    </source>
</reference>
<organism evidence="1 2">
    <name type="scientific">Phytophthora nicotianae (strain INRA-310)</name>
    <name type="common">Phytophthora parasitica</name>
    <dbReference type="NCBI Taxonomy" id="761204"/>
    <lineage>
        <taxon>Eukaryota</taxon>
        <taxon>Sar</taxon>
        <taxon>Stramenopiles</taxon>
        <taxon>Oomycota</taxon>
        <taxon>Peronosporomycetes</taxon>
        <taxon>Peronosporales</taxon>
        <taxon>Peronosporaceae</taxon>
        <taxon>Phytophthora</taxon>
    </lineage>
</organism>
<dbReference type="RefSeq" id="XP_008904521.1">
    <property type="nucleotide sequence ID" value="XM_008906273.1"/>
</dbReference>
<dbReference type="VEuPathDB" id="FungiDB:PPTG_10815"/>
<sequence length="72" mass="8570">MTRESKLLDHLRNYQEVFEARFLYRAANYVQDFILSCYKGNAVSFAERAFNRGEHRKITRISGCERSFGWSK</sequence>